<reference evidence="2" key="1">
    <citation type="submission" date="2025-08" db="UniProtKB">
        <authorList>
            <consortium name="RefSeq"/>
        </authorList>
    </citation>
    <scope>IDENTIFICATION</scope>
    <source>
        <tissue evidence="2">Muscle</tissue>
    </source>
</reference>
<sequence>MIVIPPSGGYWVEGTDHEYRLDLEGNSDVPEYTSPIQLELDDTPSLYRNIFVGLDHFNFTAIDPNMGHLVMSVKIENASDQDWVWILL</sequence>
<dbReference type="Gene3D" id="3.30.1120.160">
    <property type="match status" value="1"/>
</dbReference>
<evidence type="ECO:0000313" key="1">
    <source>
        <dbReference type="Proteomes" id="UP000694941"/>
    </source>
</evidence>
<accession>A0ABM1BSP8</accession>
<dbReference type="GeneID" id="106471842"/>
<dbReference type="RefSeq" id="XP_013787918.1">
    <property type="nucleotide sequence ID" value="XM_013932464.2"/>
</dbReference>
<feature type="non-terminal residue" evidence="2">
    <location>
        <position position="88"/>
    </location>
</feature>
<organism evidence="1 2">
    <name type="scientific">Limulus polyphemus</name>
    <name type="common">Atlantic horseshoe crab</name>
    <dbReference type="NCBI Taxonomy" id="6850"/>
    <lineage>
        <taxon>Eukaryota</taxon>
        <taxon>Metazoa</taxon>
        <taxon>Ecdysozoa</taxon>
        <taxon>Arthropoda</taxon>
        <taxon>Chelicerata</taxon>
        <taxon>Merostomata</taxon>
        <taxon>Xiphosura</taxon>
        <taxon>Limulidae</taxon>
        <taxon>Limulus</taxon>
    </lineage>
</organism>
<proteinExistence type="predicted"/>
<name>A0ABM1BSP8_LIMPO</name>
<evidence type="ECO:0000313" key="2">
    <source>
        <dbReference type="RefSeq" id="XP_013787918.1"/>
    </source>
</evidence>
<protein>
    <submittedName>
        <fullName evidence="2">Rap1 GTPase-activating protein 1-like</fullName>
    </submittedName>
</protein>
<dbReference type="InterPro" id="IPR035974">
    <property type="entry name" value="Rap/Ran-GAP_sf"/>
</dbReference>
<keyword evidence="1" id="KW-1185">Reference proteome</keyword>
<gene>
    <name evidence="2" type="primary">LOC106471842</name>
</gene>
<dbReference type="SUPFAM" id="SSF111347">
    <property type="entry name" value="Rap/Ran-GAP"/>
    <property type="match status" value="1"/>
</dbReference>
<dbReference type="Pfam" id="PF21022">
    <property type="entry name" value="Rap-GAP_dimer"/>
    <property type="match status" value="1"/>
</dbReference>
<dbReference type="Proteomes" id="UP000694941">
    <property type="component" value="Unplaced"/>
</dbReference>